<evidence type="ECO:0000313" key="7">
    <source>
        <dbReference type="EMBL" id="AZK43503.1"/>
    </source>
</evidence>
<dbReference type="EMBL" id="CP034234">
    <property type="protein sequence ID" value="AZK43503.1"/>
    <property type="molecule type" value="Genomic_DNA"/>
</dbReference>
<dbReference type="Pfam" id="PF04464">
    <property type="entry name" value="Glyphos_transf"/>
    <property type="match status" value="1"/>
</dbReference>
<sequence>MKYYLIVLIRNALKIFFVFPIQKNRIIFNAYNGKQYGCNQKYIYEYLEDYSNKLDLIWAFESTEKFHFDAPIKKVRYKSLKYIYYVLTANIVVENSESWSIIPKRKGQTVINTWHGGGSYKKVGTSRKDGSSFNAKNVRDKNRRVDLYLSSSKAFSSQTLHESFDYLGEIMEKGMPRNDILVNGNESLAQQVKNNLNIANKKVVLIAPTFRNVTDFALERFNFDLLLDTLEAKMKGSWVILYRSHYYETSKVNDPRIIDVSNYPDMQELLLASDVLITDFSSCMWDFSLSYKPVFLLSTDIAEYQEKEREFYTDPSSWPYSLALTFDKLIQNISDFNDEDYQQKLVSHHKDLQSFESGEATKSIGEYILRKTIREGIHK</sequence>
<evidence type="ECO:0000256" key="3">
    <source>
        <dbReference type="ARBA" id="ARBA00022475"/>
    </source>
</evidence>
<dbReference type="Proteomes" id="UP000278804">
    <property type="component" value="Chromosome"/>
</dbReference>
<keyword evidence="3" id="KW-1003">Cell membrane</keyword>
<dbReference type="KEGG" id="eri:EEI45_00575"/>
<dbReference type="SUPFAM" id="SSF53756">
    <property type="entry name" value="UDP-Glycosyltransferase/glycogen phosphorylase"/>
    <property type="match status" value="1"/>
</dbReference>
<protein>
    <recommendedName>
        <fullName evidence="9">CDP-glycerol--glycerophosphate glycerophosphotransferase</fullName>
    </recommendedName>
</protein>
<dbReference type="RefSeq" id="WP_125163727.1">
    <property type="nucleotide sequence ID" value="NZ_CP034234.1"/>
</dbReference>
<dbReference type="PANTHER" id="PTHR37316">
    <property type="entry name" value="TEICHOIC ACID GLYCEROL-PHOSPHATE PRIMASE"/>
    <property type="match status" value="1"/>
</dbReference>
<accession>A0A3S8RKZ2</accession>
<comment type="subcellular location">
    <subcellularLocation>
        <location evidence="1">Cell membrane</location>
        <topology evidence="1">Peripheral membrane protein</topology>
    </subcellularLocation>
</comment>
<dbReference type="InterPro" id="IPR043148">
    <property type="entry name" value="TagF_C"/>
</dbReference>
<dbReference type="GO" id="GO:0019350">
    <property type="term" value="P:teichoic acid biosynthetic process"/>
    <property type="evidence" value="ECO:0007669"/>
    <property type="project" value="UniProtKB-KW"/>
</dbReference>
<evidence type="ECO:0000256" key="1">
    <source>
        <dbReference type="ARBA" id="ARBA00004202"/>
    </source>
</evidence>
<name>A0A3S8RKZ2_9FIRM</name>
<dbReference type="Gene3D" id="3.40.50.11820">
    <property type="match status" value="1"/>
</dbReference>
<dbReference type="GO" id="GO:0047355">
    <property type="term" value="F:CDP-glycerol glycerophosphotransferase activity"/>
    <property type="evidence" value="ECO:0007669"/>
    <property type="project" value="InterPro"/>
</dbReference>
<dbReference type="GO" id="GO:0005886">
    <property type="term" value="C:plasma membrane"/>
    <property type="evidence" value="ECO:0007669"/>
    <property type="project" value="UniProtKB-SubCell"/>
</dbReference>
<comment type="similarity">
    <text evidence="2">Belongs to the CDP-glycerol glycerophosphotransferase family.</text>
</comment>
<gene>
    <name evidence="7" type="ORF">EEI45_00575</name>
</gene>
<reference evidence="7 8" key="1">
    <citation type="journal article" date="2020" name="Int. J. Syst. Evol. Microbiol.">
        <title>Description of Erysipelothrix piscisicarius sp. nov., an emergent fish pathogen, and assessment of virulence using a tiger barb (Puntigrus tetrazona) infection model.</title>
        <authorList>
            <person name="Pomaranski E.K."/>
            <person name="Griffin M.J."/>
            <person name="Camus A.C."/>
            <person name="Armwood A.R."/>
            <person name="Shelley J."/>
            <person name="Waldbieser G.C."/>
            <person name="LaFrentz B.R."/>
            <person name="Garcia J.C."/>
            <person name="Yanong R."/>
            <person name="Soto E."/>
        </authorList>
    </citation>
    <scope>NUCLEOTIDE SEQUENCE [LARGE SCALE GENOMIC DNA]</scope>
    <source>
        <strain evidence="7 8">15TAL0474</strain>
    </source>
</reference>
<organism evidence="7 8">
    <name type="scientific">Erysipelothrix piscisicarius</name>
    <dbReference type="NCBI Taxonomy" id="2485784"/>
    <lineage>
        <taxon>Bacteria</taxon>
        <taxon>Bacillati</taxon>
        <taxon>Bacillota</taxon>
        <taxon>Erysipelotrichia</taxon>
        <taxon>Erysipelotrichales</taxon>
        <taxon>Erysipelotrichaceae</taxon>
        <taxon>Erysipelothrix</taxon>
    </lineage>
</organism>
<evidence type="ECO:0000256" key="6">
    <source>
        <dbReference type="ARBA" id="ARBA00023136"/>
    </source>
</evidence>
<evidence type="ECO:0000256" key="2">
    <source>
        <dbReference type="ARBA" id="ARBA00010488"/>
    </source>
</evidence>
<dbReference type="InterPro" id="IPR043149">
    <property type="entry name" value="TagF_N"/>
</dbReference>
<keyword evidence="6" id="KW-0472">Membrane</keyword>
<keyword evidence="5" id="KW-0777">Teichoic acid biosynthesis</keyword>
<dbReference type="AlphaFoldDB" id="A0A3S8RKZ2"/>
<evidence type="ECO:0000256" key="4">
    <source>
        <dbReference type="ARBA" id="ARBA00022679"/>
    </source>
</evidence>
<dbReference type="PANTHER" id="PTHR37316:SF3">
    <property type="entry name" value="TEICHOIC ACID GLYCEROL-PHOSPHATE TRANSFERASE"/>
    <property type="match status" value="1"/>
</dbReference>
<evidence type="ECO:0000313" key="8">
    <source>
        <dbReference type="Proteomes" id="UP000278804"/>
    </source>
</evidence>
<evidence type="ECO:0000256" key="5">
    <source>
        <dbReference type="ARBA" id="ARBA00022944"/>
    </source>
</evidence>
<keyword evidence="4" id="KW-0808">Transferase</keyword>
<proteinExistence type="inferred from homology"/>
<evidence type="ECO:0008006" key="9">
    <source>
        <dbReference type="Google" id="ProtNLM"/>
    </source>
</evidence>
<dbReference type="InterPro" id="IPR051612">
    <property type="entry name" value="Teichoic_Acid_Biosynth"/>
</dbReference>
<keyword evidence="8" id="KW-1185">Reference proteome</keyword>
<dbReference type="InterPro" id="IPR007554">
    <property type="entry name" value="Glycerophosphate_synth"/>
</dbReference>
<dbReference type="Gene3D" id="3.40.50.12580">
    <property type="match status" value="1"/>
</dbReference>